<dbReference type="EMBL" id="ASGP02000003">
    <property type="protein sequence ID" value="KAH9516982.1"/>
    <property type="molecule type" value="Genomic_DNA"/>
</dbReference>
<evidence type="ECO:0000313" key="2">
    <source>
        <dbReference type="Proteomes" id="UP000790347"/>
    </source>
</evidence>
<reference evidence="1" key="2">
    <citation type="journal article" date="2022" name="Res Sq">
        <title>Comparative Genomics Reveals Insights into the Divergent Evolution of Astigmatic Mites and Household Pest Adaptations.</title>
        <authorList>
            <person name="Xiong Q."/>
            <person name="Wan A.T.-Y."/>
            <person name="Liu X.-Y."/>
            <person name="Fung C.S.-H."/>
            <person name="Xiao X."/>
            <person name="Malainual N."/>
            <person name="Hou J."/>
            <person name="Wang L."/>
            <person name="Wang M."/>
            <person name="Yang K."/>
            <person name="Cui Y."/>
            <person name="Leung E."/>
            <person name="Nong W."/>
            <person name="Shin S.-K."/>
            <person name="Au S."/>
            <person name="Jeong K.Y."/>
            <person name="Chew F.T."/>
            <person name="Hui J."/>
            <person name="Leung T.F."/>
            <person name="Tungtrongchitr A."/>
            <person name="Zhong N."/>
            <person name="Liu Z."/>
            <person name="Tsui S."/>
        </authorList>
    </citation>
    <scope>NUCLEOTIDE SEQUENCE</scope>
    <source>
        <strain evidence="1">Derf</strain>
        <tissue evidence="1">Whole organism</tissue>
    </source>
</reference>
<proteinExistence type="predicted"/>
<dbReference type="Proteomes" id="UP000790347">
    <property type="component" value="Unassembled WGS sequence"/>
</dbReference>
<accession>A0A922I0V7</accession>
<name>A0A922I0V7_DERFA</name>
<gene>
    <name evidence="1" type="ORF">DERF_007684</name>
</gene>
<evidence type="ECO:0000313" key="1">
    <source>
        <dbReference type="EMBL" id="KAH9516982.1"/>
    </source>
</evidence>
<keyword evidence="2" id="KW-1185">Reference proteome</keyword>
<protein>
    <submittedName>
        <fullName evidence="1">Uncharacterized protein</fullName>
    </submittedName>
</protein>
<comment type="caution">
    <text evidence="1">The sequence shown here is derived from an EMBL/GenBank/DDBJ whole genome shotgun (WGS) entry which is preliminary data.</text>
</comment>
<reference evidence="1" key="1">
    <citation type="submission" date="2013-05" db="EMBL/GenBank/DDBJ databases">
        <authorList>
            <person name="Yim A.K.Y."/>
            <person name="Chan T.F."/>
            <person name="Ji K.M."/>
            <person name="Liu X.Y."/>
            <person name="Zhou J.W."/>
            <person name="Li R.Q."/>
            <person name="Yang K.Y."/>
            <person name="Li J."/>
            <person name="Li M."/>
            <person name="Law P.T.W."/>
            <person name="Wu Y.L."/>
            <person name="Cai Z.L."/>
            <person name="Qin H."/>
            <person name="Bao Y."/>
            <person name="Leung R.K.K."/>
            <person name="Ng P.K.S."/>
            <person name="Zou J."/>
            <person name="Zhong X.J."/>
            <person name="Ran P.X."/>
            <person name="Zhong N.S."/>
            <person name="Liu Z.G."/>
            <person name="Tsui S.K.W."/>
        </authorList>
    </citation>
    <scope>NUCLEOTIDE SEQUENCE</scope>
    <source>
        <strain evidence="1">Derf</strain>
        <tissue evidence="1">Whole organism</tissue>
    </source>
</reference>
<organism evidence="1 2">
    <name type="scientific">Dermatophagoides farinae</name>
    <name type="common">American house dust mite</name>
    <dbReference type="NCBI Taxonomy" id="6954"/>
    <lineage>
        <taxon>Eukaryota</taxon>
        <taxon>Metazoa</taxon>
        <taxon>Ecdysozoa</taxon>
        <taxon>Arthropoda</taxon>
        <taxon>Chelicerata</taxon>
        <taxon>Arachnida</taxon>
        <taxon>Acari</taxon>
        <taxon>Acariformes</taxon>
        <taxon>Sarcoptiformes</taxon>
        <taxon>Astigmata</taxon>
        <taxon>Psoroptidia</taxon>
        <taxon>Analgoidea</taxon>
        <taxon>Pyroglyphidae</taxon>
        <taxon>Dermatophagoidinae</taxon>
        <taxon>Dermatophagoides</taxon>
    </lineage>
</organism>
<sequence>MNLKNGYGHVQMNERHRQTLSCMEGFRTNSQNVAATIIITIIIIHHDDHRQNGFNGKIK</sequence>
<dbReference type="AlphaFoldDB" id="A0A922I0V7"/>